<evidence type="ECO:0000259" key="1">
    <source>
        <dbReference type="Pfam" id="PF20521"/>
    </source>
</evidence>
<sequence length="121" mass="13629">MSSIVTSIFHTSRQKECGVFYARAGDEGEVTYKYQANRHCDTAAEQGSIARAVLHQIKDKGCKITRTECLDLSQGHVWDGFLLIGPTDGFEHDMYCGPVFAFDLLWDNSANKDESEKKYID</sequence>
<proteinExistence type="predicted"/>
<gene>
    <name evidence="2" type="ORF">QQX98_003780</name>
</gene>
<protein>
    <recommendedName>
        <fullName evidence="1">Secreted protein CSS2 C-terminal domain-containing protein</fullName>
    </recommendedName>
</protein>
<keyword evidence="3" id="KW-1185">Reference proteome</keyword>
<name>A0ABR1HCV6_9HYPO</name>
<reference evidence="2 3" key="1">
    <citation type="journal article" date="2025" name="Microbiol. Resour. Announc.">
        <title>Draft genome sequences for Neonectria magnoliae and Neonectria punicea, canker pathogens of Liriodendron tulipifera and Acer saccharum in West Virginia.</title>
        <authorList>
            <person name="Petronek H.M."/>
            <person name="Kasson M.T."/>
            <person name="Metheny A.M."/>
            <person name="Stauder C.M."/>
            <person name="Lovett B."/>
            <person name="Lynch S.C."/>
            <person name="Garnas J.R."/>
            <person name="Kasson L.R."/>
            <person name="Stajich J.E."/>
        </authorList>
    </citation>
    <scope>NUCLEOTIDE SEQUENCE [LARGE SCALE GENOMIC DNA]</scope>
    <source>
        <strain evidence="2 3">NRRL 64653</strain>
    </source>
</reference>
<dbReference type="Proteomes" id="UP001498476">
    <property type="component" value="Unassembled WGS sequence"/>
</dbReference>
<organism evidence="2 3">
    <name type="scientific">Neonectria punicea</name>
    <dbReference type="NCBI Taxonomy" id="979145"/>
    <lineage>
        <taxon>Eukaryota</taxon>
        <taxon>Fungi</taxon>
        <taxon>Dikarya</taxon>
        <taxon>Ascomycota</taxon>
        <taxon>Pezizomycotina</taxon>
        <taxon>Sordariomycetes</taxon>
        <taxon>Hypocreomycetidae</taxon>
        <taxon>Hypocreales</taxon>
        <taxon>Nectriaceae</taxon>
        <taxon>Neonectria</taxon>
    </lineage>
</organism>
<comment type="caution">
    <text evidence="2">The sequence shown here is derived from an EMBL/GenBank/DDBJ whole genome shotgun (WGS) entry which is preliminary data.</text>
</comment>
<dbReference type="Pfam" id="PF20521">
    <property type="entry name" value="DUF6736"/>
    <property type="match status" value="1"/>
</dbReference>
<accession>A0ABR1HCV6</accession>
<dbReference type="EMBL" id="JAZAVJ010000044">
    <property type="protein sequence ID" value="KAK7418762.1"/>
    <property type="molecule type" value="Genomic_DNA"/>
</dbReference>
<evidence type="ECO:0000313" key="2">
    <source>
        <dbReference type="EMBL" id="KAK7418762.1"/>
    </source>
</evidence>
<feature type="domain" description="Secreted protein CSS2 C-terminal" evidence="1">
    <location>
        <begin position="3"/>
        <end position="95"/>
    </location>
</feature>
<evidence type="ECO:0000313" key="3">
    <source>
        <dbReference type="Proteomes" id="UP001498476"/>
    </source>
</evidence>
<dbReference type="InterPro" id="IPR046624">
    <property type="entry name" value="CSS2_C"/>
</dbReference>